<evidence type="ECO:0000256" key="1">
    <source>
        <dbReference type="ARBA" id="ARBA00023186"/>
    </source>
</evidence>
<dbReference type="AlphaFoldDB" id="A0AAE0RIE7"/>
<dbReference type="SUPFAM" id="SSF46565">
    <property type="entry name" value="Chaperone J-domain"/>
    <property type="match status" value="1"/>
</dbReference>
<feature type="domain" description="J" evidence="3">
    <location>
        <begin position="89"/>
        <end position="157"/>
    </location>
</feature>
<evidence type="ECO:0000313" key="5">
    <source>
        <dbReference type="Proteomes" id="UP001274896"/>
    </source>
</evidence>
<dbReference type="PROSITE" id="PS50076">
    <property type="entry name" value="DNAJ_2"/>
    <property type="match status" value="1"/>
</dbReference>
<keyword evidence="5" id="KW-1185">Reference proteome</keyword>
<dbReference type="PANTHER" id="PTHR44500:SF1">
    <property type="entry name" value="DNAJ HOMOLOG SUBFAMILY C MEMBER 12"/>
    <property type="match status" value="1"/>
</dbReference>
<dbReference type="InterPro" id="IPR036869">
    <property type="entry name" value="J_dom_sf"/>
</dbReference>
<feature type="region of interest" description="Disordered" evidence="2">
    <location>
        <begin position="198"/>
        <end position="219"/>
    </location>
</feature>
<comment type="caution">
    <text evidence="4">The sequence shown here is derived from an EMBL/GenBank/DDBJ whole genome shotgun (WGS) entry which is preliminary data.</text>
</comment>
<dbReference type="EMBL" id="JAUCMX010000002">
    <property type="protein sequence ID" value="KAK3554661.1"/>
    <property type="molecule type" value="Genomic_DNA"/>
</dbReference>
<evidence type="ECO:0000313" key="4">
    <source>
        <dbReference type="EMBL" id="KAK3554661.1"/>
    </source>
</evidence>
<dbReference type="InterPro" id="IPR001623">
    <property type="entry name" value="DnaJ_domain"/>
</dbReference>
<evidence type="ECO:0000256" key="2">
    <source>
        <dbReference type="SAM" id="MobiDB-lite"/>
    </source>
</evidence>
<proteinExistence type="predicted"/>
<accession>A0AAE0RIE7</accession>
<name>A0AAE0RIE7_9TELE</name>
<dbReference type="Pfam" id="PF00226">
    <property type="entry name" value="DnaJ"/>
    <property type="match status" value="1"/>
</dbReference>
<protein>
    <recommendedName>
        <fullName evidence="3">J domain-containing protein</fullName>
    </recommendedName>
</protein>
<organism evidence="4 5">
    <name type="scientific">Hemibagrus guttatus</name>
    <dbReference type="NCBI Taxonomy" id="175788"/>
    <lineage>
        <taxon>Eukaryota</taxon>
        <taxon>Metazoa</taxon>
        <taxon>Chordata</taxon>
        <taxon>Craniata</taxon>
        <taxon>Vertebrata</taxon>
        <taxon>Euteleostomi</taxon>
        <taxon>Actinopterygii</taxon>
        <taxon>Neopterygii</taxon>
        <taxon>Teleostei</taxon>
        <taxon>Ostariophysi</taxon>
        <taxon>Siluriformes</taxon>
        <taxon>Bagridae</taxon>
        <taxon>Hemibagrus</taxon>
    </lineage>
</organism>
<dbReference type="Gene3D" id="1.10.287.110">
    <property type="entry name" value="DnaJ domain"/>
    <property type="match status" value="1"/>
</dbReference>
<keyword evidence="1" id="KW-0143">Chaperone</keyword>
<feature type="compositionally biased region" description="Polar residues" evidence="2">
    <location>
        <begin position="202"/>
        <end position="219"/>
    </location>
</feature>
<dbReference type="GO" id="GO:0005737">
    <property type="term" value="C:cytoplasm"/>
    <property type="evidence" value="ECO:0007669"/>
    <property type="project" value="TreeGrafter"/>
</dbReference>
<evidence type="ECO:0000259" key="3">
    <source>
        <dbReference type="PROSITE" id="PS50076"/>
    </source>
</evidence>
<reference evidence="4" key="1">
    <citation type="submission" date="2023-06" db="EMBL/GenBank/DDBJ databases">
        <title>Male Hemibagrus guttatus genome.</title>
        <authorList>
            <person name="Bian C."/>
        </authorList>
    </citation>
    <scope>NUCLEOTIDE SEQUENCE</scope>
    <source>
        <strain evidence="4">Male_cb2023</strain>
        <tissue evidence="4">Muscle</tissue>
    </source>
</reference>
<sequence length="248" mass="28639">MEKIINCKMEDLEDYYGLLGCDELSTSEQKFHSHSSSLGGYPRGLVDMAKEAWSMQEHSDLVAPIVSQQNDQCVPQEKISSQQKELISVIISVISSQTWSQWNQTEQIMAEYKVRALSCHPDKQPENPKAAQDFQKLQQAKDILTDETKRRKYDYWLRSSITVPFSEWQALSDTVKISMHWSLKSKKELMLKSTKDTDEFQAGQSETQVPKEGITSNELSSGGYWLHKFRRTDDTPSDLLEKFRNYQI</sequence>
<gene>
    <name evidence="4" type="ORF">QTP70_032685</name>
</gene>
<dbReference type="Proteomes" id="UP001274896">
    <property type="component" value="Unassembled WGS sequence"/>
</dbReference>
<dbReference type="PANTHER" id="PTHR44500">
    <property type="entry name" value="DNAJ HOMOLOG SUBFAMILY C MEMBER 12"/>
    <property type="match status" value="1"/>
</dbReference>
<dbReference type="InterPro" id="IPR029827">
    <property type="entry name" value="JDP1-like"/>
</dbReference>
<dbReference type="CDD" id="cd06257">
    <property type="entry name" value="DnaJ"/>
    <property type="match status" value="1"/>
</dbReference>